<dbReference type="SMART" id="SM00064">
    <property type="entry name" value="FYVE"/>
    <property type="match status" value="1"/>
</dbReference>
<keyword evidence="1" id="KW-0479">Metal-binding</keyword>
<dbReference type="Gene3D" id="3.30.40.10">
    <property type="entry name" value="Zinc/RING finger domain, C3HC4 (zinc finger)"/>
    <property type="match status" value="1"/>
</dbReference>
<evidence type="ECO:0000313" key="6">
    <source>
        <dbReference type="EMBL" id="KAF0701020.1"/>
    </source>
</evidence>
<evidence type="ECO:0000256" key="1">
    <source>
        <dbReference type="ARBA" id="ARBA00022723"/>
    </source>
</evidence>
<dbReference type="InterPro" id="IPR017455">
    <property type="entry name" value="Znf_FYVE-rel"/>
</dbReference>
<evidence type="ECO:0000256" key="4">
    <source>
        <dbReference type="PROSITE-ProRule" id="PRU00091"/>
    </source>
</evidence>
<keyword evidence="8" id="KW-1185">Reference proteome</keyword>
<evidence type="ECO:0000256" key="2">
    <source>
        <dbReference type="ARBA" id="ARBA00022771"/>
    </source>
</evidence>
<reference evidence="6" key="2">
    <citation type="submission" date="2019-06" db="EMBL/GenBank/DDBJ databases">
        <title>Genomics analysis of Aphanomyces spp. identifies a new class of oomycete effector associated with host adaptation.</title>
        <authorList>
            <person name="Gaulin E."/>
        </authorList>
    </citation>
    <scope>NUCLEOTIDE SEQUENCE</scope>
    <source>
        <strain evidence="6">CBS 578.67</strain>
    </source>
</reference>
<dbReference type="OrthoDB" id="79871at2759"/>
<dbReference type="EMBL" id="VJMH01005103">
    <property type="protein sequence ID" value="KAF0701020.1"/>
    <property type="molecule type" value="Genomic_DNA"/>
</dbReference>
<dbReference type="InterPro" id="IPR013083">
    <property type="entry name" value="Znf_RING/FYVE/PHD"/>
</dbReference>
<dbReference type="EMBL" id="CAADRA010005124">
    <property type="protein sequence ID" value="VFT85352.1"/>
    <property type="molecule type" value="Genomic_DNA"/>
</dbReference>
<dbReference type="SUPFAM" id="SSF57903">
    <property type="entry name" value="FYVE/PHD zinc finger"/>
    <property type="match status" value="1"/>
</dbReference>
<feature type="domain" description="FYVE-type" evidence="5">
    <location>
        <begin position="262"/>
        <end position="324"/>
    </location>
</feature>
<dbReference type="PANTHER" id="PTHR43102">
    <property type="entry name" value="SLR1143 PROTEIN"/>
    <property type="match status" value="1"/>
</dbReference>
<dbReference type="GO" id="GO:0008270">
    <property type="term" value="F:zinc ion binding"/>
    <property type="evidence" value="ECO:0007669"/>
    <property type="project" value="UniProtKB-KW"/>
</dbReference>
<keyword evidence="3" id="KW-0862">Zinc</keyword>
<keyword evidence="2 4" id="KW-0863">Zinc-finger</keyword>
<dbReference type="PROSITE" id="PS50178">
    <property type="entry name" value="ZF_FYVE"/>
    <property type="match status" value="1"/>
</dbReference>
<gene>
    <name evidence="7" type="primary">Aste57867_8466</name>
    <name evidence="6" type="ORF">As57867_008434</name>
    <name evidence="7" type="ORF">ASTE57867_8466</name>
</gene>
<dbReference type="AlphaFoldDB" id="A0A485KKE4"/>
<reference evidence="7 8" key="1">
    <citation type="submission" date="2019-03" db="EMBL/GenBank/DDBJ databases">
        <authorList>
            <person name="Gaulin E."/>
            <person name="Dumas B."/>
        </authorList>
    </citation>
    <scope>NUCLEOTIDE SEQUENCE [LARGE SCALE GENOMIC DNA]</scope>
    <source>
        <strain evidence="7">CBS 568.67</strain>
    </source>
</reference>
<accession>A0A485KKE4</accession>
<proteinExistence type="predicted"/>
<evidence type="ECO:0000256" key="3">
    <source>
        <dbReference type="ARBA" id="ARBA00022833"/>
    </source>
</evidence>
<sequence length="536" mass="59455">MGPPTRPLFDQDVAGDITASARDAAASLLQVAYSDSWASIPVEADGVTQFRNDSSMLGKSDTHYQWFRTSHLVHSSAHELAALVRQLDKSDAFETFLTHCLGKTFVQGAVDHTFPSVKPSMHMSSWFLAHESITLKWAHLDITTSPKSSHNVHFVDIAGTTTLERSATHQHDVFLWCMTSLRQHAKVTNEDTTTVRQLGFFWRPGAVPAEVEVIVCGSFPSQAMPTMVRAITDGLCRLDDTALEAWRLRHQVYALRTSWVPNSERQGCVVCLRAFHALSRRRHHCRRCGDVVCYDCSIFKPVLVPILATPTKIRFCKRCYLDATTTPLVPVEAAPFFDTYAFASARDTQLHLLPSPTIRHRPSVRLSDLAFPDLRVLDDSTTTNQRLGRPTTKKQTDDLPLRQHTLDQLCQLARNTLRCPIAVISVDDRASKDLVTSTVGVDSHETLVELASLVDRLVLRSDVAVVTPDTLAIQLAKRPTSIRFLAGVAIRTSPLAPPMGYICVADTTCHVSVNKPDCVKSLHRLAALVAVKLNVQ</sequence>
<dbReference type="Proteomes" id="UP000332933">
    <property type="component" value="Unassembled WGS sequence"/>
</dbReference>
<protein>
    <submittedName>
        <fullName evidence="7">Aste57867_8466 protein</fullName>
    </submittedName>
</protein>
<name>A0A485KKE4_9STRA</name>
<evidence type="ECO:0000313" key="8">
    <source>
        <dbReference type="Proteomes" id="UP000332933"/>
    </source>
</evidence>
<dbReference type="Pfam" id="PF01363">
    <property type="entry name" value="FYVE"/>
    <property type="match status" value="1"/>
</dbReference>
<organism evidence="7 8">
    <name type="scientific">Aphanomyces stellatus</name>
    <dbReference type="NCBI Taxonomy" id="120398"/>
    <lineage>
        <taxon>Eukaryota</taxon>
        <taxon>Sar</taxon>
        <taxon>Stramenopiles</taxon>
        <taxon>Oomycota</taxon>
        <taxon>Saprolegniomycetes</taxon>
        <taxon>Saprolegniales</taxon>
        <taxon>Verrucalvaceae</taxon>
        <taxon>Aphanomyces</taxon>
    </lineage>
</organism>
<evidence type="ECO:0000259" key="5">
    <source>
        <dbReference type="PROSITE" id="PS50178"/>
    </source>
</evidence>
<dbReference type="InterPro" id="IPR011011">
    <property type="entry name" value="Znf_FYVE_PHD"/>
</dbReference>
<dbReference type="InterPro" id="IPR000306">
    <property type="entry name" value="Znf_FYVE"/>
</dbReference>
<evidence type="ECO:0000313" key="7">
    <source>
        <dbReference type="EMBL" id="VFT85352.1"/>
    </source>
</evidence>
<dbReference type="PANTHER" id="PTHR43102:SF2">
    <property type="entry name" value="GAF DOMAIN-CONTAINING PROTEIN"/>
    <property type="match status" value="1"/>
</dbReference>